<gene>
    <name evidence="4" type="primary">pilV</name>
    <name evidence="4" type="ORF">MUA00_01505</name>
</gene>
<keyword evidence="2" id="KW-1133">Transmembrane helix</keyword>
<evidence type="ECO:0000313" key="5">
    <source>
        <dbReference type="Proteomes" id="UP001150641"/>
    </source>
</evidence>
<dbReference type="Pfam" id="PF04917">
    <property type="entry name" value="Shufflon_N"/>
    <property type="match status" value="1"/>
</dbReference>
<keyword evidence="2" id="KW-0812">Transmembrane</keyword>
<dbReference type="Pfam" id="PF07963">
    <property type="entry name" value="N_methyl"/>
    <property type="match status" value="1"/>
</dbReference>
<protein>
    <submittedName>
        <fullName evidence="4">Shufflon system plasmid conjugative transfer pilus tip adhesin PilV</fullName>
    </submittedName>
</protein>
<sequence>MKRKQSGFTILEMIVVLMVMVAAISAGSAYMKKNADNNLNQTAAANLQKLAQAVKWYAKDNYATLKSAGETTLSIADLIDNKYLEEGFSKVNSYGQRYTISIQPDAKNSELLQLRIITENGSVIATENMKKIAGMAGSDAGYATTTNTITGNQQGWSLGGQEIMKGHLASVSYVSGKDIVSAESFLRRDKFDGHPEWNQMNTDLTMTKSSSIIAESDKGNAVLDGQQLVFNDLDTNYTASLSDKTLTFNNSGATGSLSSDELYLAKGSNKTSVADNQISVTDGRNTTTIKSDSITTKNVTADGTIQGETIIGDQMISRSYETSTSTSKDPGGRLRNSIGMFSEATPNYLKIPFIHTDYYWSHSSADTIANDAGLIAKRMIGCNTNDLTTQGRMVMVGSNTVGHKVVLICSESSFKLVQYLD</sequence>
<name>A0A9X2W3X7_9ENTR</name>
<comment type="subcellular location">
    <subcellularLocation>
        <location evidence="1">Membrane</location>
        <topology evidence="1">Single-pass membrane protein</topology>
    </subcellularLocation>
</comment>
<proteinExistence type="predicted"/>
<dbReference type="EMBL" id="JALHAP010000066">
    <property type="protein sequence ID" value="MCT4700496.1"/>
    <property type="molecule type" value="Genomic_DNA"/>
</dbReference>
<feature type="domain" description="Bacterial shufflon protein N-terminal" evidence="3">
    <location>
        <begin position="39"/>
        <end position="271"/>
    </location>
</feature>
<keyword evidence="2" id="KW-0472">Membrane</keyword>
<dbReference type="InterPro" id="IPR012902">
    <property type="entry name" value="N_methyl_site"/>
</dbReference>
<evidence type="ECO:0000313" key="4">
    <source>
        <dbReference type="EMBL" id="MCT4700496.1"/>
    </source>
</evidence>
<organism evidence="4 5">
    <name type="scientific">Dryocola boscaweniae</name>
    <dbReference type="NCBI Taxonomy" id="2925397"/>
    <lineage>
        <taxon>Bacteria</taxon>
        <taxon>Pseudomonadati</taxon>
        <taxon>Pseudomonadota</taxon>
        <taxon>Gammaproteobacteria</taxon>
        <taxon>Enterobacterales</taxon>
        <taxon>Enterobacteriaceae</taxon>
        <taxon>Dryocola</taxon>
    </lineage>
</organism>
<reference evidence="4" key="1">
    <citation type="submission" date="2022-03" db="EMBL/GenBank/DDBJ databases">
        <title>Proposal of a novel genus Dryocolo and two novel species.</title>
        <authorList>
            <person name="Maddock D.W."/>
            <person name="Brady C.L."/>
            <person name="Denman S."/>
            <person name="Arnold D."/>
        </authorList>
    </citation>
    <scope>NUCLEOTIDE SEQUENCE</scope>
    <source>
        <strain evidence="4">H6W4</strain>
    </source>
</reference>
<feature type="transmembrane region" description="Helical" evidence="2">
    <location>
        <begin position="7"/>
        <end position="31"/>
    </location>
</feature>
<evidence type="ECO:0000259" key="3">
    <source>
        <dbReference type="Pfam" id="PF04917"/>
    </source>
</evidence>
<accession>A0A9X2W3X7</accession>
<dbReference type="RefSeq" id="WP_271121369.1">
    <property type="nucleotide sequence ID" value="NZ_JALHAN010000053.1"/>
</dbReference>
<dbReference type="GO" id="GO:0016020">
    <property type="term" value="C:membrane"/>
    <property type="evidence" value="ECO:0007669"/>
    <property type="project" value="UniProtKB-SubCell"/>
</dbReference>
<dbReference type="InterPro" id="IPR007001">
    <property type="entry name" value="Shufflon_N"/>
</dbReference>
<dbReference type="AlphaFoldDB" id="A0A9X2W3X7"/>
<evidence type="ECO:0000256" key="1">
    <source>
        <dbReference type="ARBA" id="ARBA00004167"/>
    </source>
</evidence>
<keyword evidence="5" id="KW-1185">Reference proteome</keyword>
<dbReference type="Proteomes" id="UP001150641">
    <property type="component" value="Unassembled WGS sequence"/>
</dbReference>
<comment type="caution">
    <text evidence="4">The sequence shown here is derived from an EMBL/GenBank/DDBJ whole genome shotgun (WGS) entry which is preliminary data.</text>
</comment>
<evidence type="ECO:0000256" key="2">
    <source>
        <dbReference type="SAM" id="Phobius"/>
    </source>
</evidence>
<dbReference type="NCBIfam" id="TIGR02532">
    <property type="entry name" value="IV_pilin_GFxxxE"/>
    <property type="match status" value="1"/>
</dbReference>